<gene>
    <name evidence="2" type="ORF">TAPDE_005310</name>
</gene>
<feature type="compositionally biased region" description="Polar residues" evidence="1">
    <location>
        <begin position="297"/>
        <end position="310"/>
    </location>
</feature>
<evidence type="ECO:0008006" key="4">
    <source>
        <dbReference type="Google" id="ProtNLM"/>
    </source>
</evidence>
<evidence type="ECO:0000256" key="1">
    <source>
        <dbReference type="SAM" id="MobiDB-lite"/>
    </source>
</evidence>
<dbReference type="Proteomes" id="UP000013776">
    <property type="component" value="Unassembled WGS sequence"/>
</dbReference>
<feature type="compositionally biased region" description="Basic and acidic residues" evidence="1">
    <location>
        <begin position="745"/>
        <end position="763"/>
    </location>
</feature>
<dbReference type="EMBL" id="CAHR02000306">
    <property type="protein sequence ID" value="CCG84784.1"/>
    <property type="molecule type" value="Genomic_DNA"/>
</dbReference>
<reference evidence="2 3" key="1">
    <citation type="journal article" date="2013" name="MBio">
        <title>Genome sequencing of the plant pathogen Taphrina deformans, the causal agent of peach leaf curl.</title>
        <authorList>
            <person name="Cisse O.H."/>
            <person name="Almeida J.M.G.C.F."/>
            <person name="Fonseca A."/>
            <person name="Kumar A.A."/>
            <person name="Salojaervi J."/>
            <person name="Overmyer K."/>
            <person name="Hauser P.M."/>
            <person name="Pagni M."/>
        </authorList>
    </citation>
    <scope>NUCLEOTIDE SEQUENCE [LARGE SCALE GENOMIC DNA]</scope>
    <source>
        <strain evidence="3">PYCC 5710 / ATCC 11124 / CBS 356.35 / IMI 108563 / JCM 9778 / NBRC 8474</strain>
    </source>
</reference>
<feature type="compositionally biased region" description="Basic and acidic residues" evidence="1">
    <location>
        <begin position="891"/>
        <end position="901"/>
    </location>
</feature>
<keyword evidence="3" id="KW-1185">Reference proteome</keyword>
<dbReference type="VEuPathDB" id="FungiDB:TAPDE_005310"/>
<feature type="region of interest" description="Disordered" evidence="1">
    <location>
        <begin position="807"/>
        <end position="843"/>
    </location>
</feature>
<proteinExistence type="predicted"/>
<dbReference type="AlphaFoldDB" id="R4XNG3"/>
<sequence>MANMLKREWLQAHLLTLLDTAESARISFRASGYLQARIFHNYRFMDGLKELNPHELISADVSDTFCNIRSFFTRALEARLQKEKGWRLTELRGSILAKVTGVLCITENASSNGLTVALEIDSFVPLGDAGGAVYGEPVWFDSLPEVRVILNKHHVLKLVGPSTADFRDIRSQASEQSSDEESQKHSSQLLTQSASARAKTGKIKGSHIDMVQAKHNDYLVNDFDSLLPRSTKRRRLHTGWADFRDLTYYDCQIPAAQQKILDDEDCWLPRGDYAIEPIKQKSRKSQATKSDAGPKQTKLSLQQFQQNSPEMKSLDHGETKSDAVSDDDVDDHISWAESPEPEPKNERIFVFNAEQLERIRRQQVDHSPPPDSSPSSIRDAWTLSPVMADQESEVQAAATIMSYADDSYPSSALPITAHPVNEAHHESSANSHNPDEHSAVGTPIEPFHNETNKGRGYPIAAVPMSDRPISDAVDEVANDSQPLTNSTSNVDQVALDRRIRLTLQNNATKPDSPVNNMAKLVCNDVDTVLQHDSDALEAETTAAQPSSPQFISVTNESSPRSTQELPASSSLMPSPRQVQKPRTIPWASASPVVAPATSPSVESASDRKTVSSTAFVSPYDIAARRSSQSPKTTWRSSRPWQQTSSYRLAYASPRSTNGNSNDLLDTQIHRRPTKVELQRLVFAARAPSQERSSPLRSKEYQPATPTGVLSVIDDTPQMQGLDSRGKSFMSSGPTKTPLIISQKQARTDTQGHERRSSRVRKFDLSKLQQQNVGGKDVQDLLDRHRATYLRYRQPPPSSDDAQFTLALPADTPMPSPTRKRKVDEVEETQGIEPVHDPTNSDDEIFDTWKQSIGPWYDDPDTPLRKILNTTLKARGQEPGWHVTSWGDTLDALDKRNRERGA</sequence>
<feature type="compositionally biased region" description="Basic and acidic residues" evidence="1">
    <location>
        <begin position="312"/>
        <end position="323"/>
    </location>
</feature>
<feature type="region of interest" description="Disordered" evidence="1">
    <location>
        <begin position="278"/>
        <end position="347"/>
    </location>
</feature>
<feature type="region of interest" description="Disordered" evidence="1">
    <location>
        <begin position="171"/>
        <end position="196"/>
    </location>
</feature>
<comment type="caution">
    <text evidence="2">The sequence shown here is derived from an EMBL/GenBank/DDBJ whole genome shotgun (WGS) entry which is preliminary data.</text>
</comment>
<feature type="region of interest" description="Disordered" evidence="1">
    <location>
        <begin position="538"/>
        <end position="610"/>
    </location>
</feature>
<evidence type="ECO:0000313" key="3">
    <source>
        <dbReference type="Proteomes" id="UP000013776"/>
    </source>
</evidence>
<protein>
    <recommendedName>
        <fullName evidence="4">Telomere replication protein EST3</fullName>
    </recommendedName>
</protein>
<feature type="compositionally biased region" description="Polar residues" evidence="1">
    <location>
        <begin position="728"/>
        <end position="744"/>
    </location>
</feature>
<evidence type="ECO:0000313" key="2">
    <source>
        <dbReference type="EMBL" id="CCG84784.1"/>
    </source>
</evidence>
<dbReference type="STRING" id="1097556.R4XNG3"/>
<feature type="compositionally biased region" description="Polar residues" evidence="1">
    <location>
        <begin position="541"/>
        <end position="572"/>
    </location>
</feature>
<accession>R4XNG3</accession>
<organism evidence="2 3">
    <name type="scientific">Taphrina deformans (strain PYCC 5710 / ATCC 11124 / CBS 356.35 / IMI 108563 / JCM 9778 / NBRC 8474)</name>
    <name type="common">Peach leaf curl fungus</name>
    <name type="synonym">Lalaria deformans</name>
    <dbReference type="NCBI Taxonomy" id="1097556"/>
    <lineage>
        <taxon>Eukaryota</taxon>
        <taxon>Fungi</taxon>
        <taxon>Dikarya</taxon>
        <taxon>Ascomycota</taxon>
        <taxon>Taphrinomycotina</taxon>
        <taxon>Taphrinomycetes</taxon>
        <taxon>Taphrinales</taxon>
        <taxon>Taphrinaceae</taxon>
        <taxon>Taphrina</taxon>
    </lineage>
</organism>
<feature type="region of interest" description="Disordered" evidence="1">
    <location>
        <begin position="684"/>
        <end position="763"/>
    </location>
</feature>
<feature type="compositionally biased region" description="Low complexity" evidence="1">
    <location>
        <begin position="587"/>
        <end position="603"/>
    </location>
</feature>
<name>R4XNG3_TAPDE</name>
<feature type="region of interest" description="Disordered" evidence="1">
    <location>
        <begin position="877"/>
        <end position="901"/>
    </location>
</feature>